<sequence>MNDKNAPNQLKSIARRAMMERGLEPDFSTTALEQLRLITGPSRETGPAIRDQRSLLWCSIDNDTSKDLDQLSVSEKLPDGKVKVLVAIADVDAVVKKGSPLDKHASNNTTSVYTMAQIFPMLPEKLSTDLTSLNKNEDRIALVIEMVVAPDGTVTDSDIYRAVVNNKSKLAYNSVAAWLDGHEKMPDQIAQVPGMEEQLRTQDQIAQAMRQVRYLHGSLELESLEPEAILSSDGKITDLRLNTKNRAKELIEDFMIAANGVSARFLEKKQWPTLQRVVRSPERWDRIQKVAEEFGEHLPAQPDSKALSAFLTKRRQIDPLRFPDLSLTIVKLMGSGEYVVQVPGQTSPGHFGLAVREYSHSTAPNRRFPDLITQRMLKAALTDSKPAYSVAEMNWLATHCTDREDAANKVERQVRKSAAAQFLSDRIGQVFDALITGKNDKGTWVRVITPPVEGKLTDTPADVDVGDQIKVKLTSLNVERGFIDFTRVGTEKKIAVRPNSH</sequence>
<dbReference type="AlphaFoldDB" id="A0A8E6B1A6"/>
<dbReference type="SMART" id="SM00955">
    <property type="entry name" value="RNB"/>
    <property type="match status" value="1"/>
</dbReference>
<gene>
    <name evidence="3" type="ORF">KIH39_13695</name>
</gene>
<dbReference type="KEGG" id="tsph:KIH39_13695"/>
<evidence type="ECO:0000313" key="4">
    <source>
        <dbReference type="Proteomes" id="UP000676194"/>
    </source>
</evidence>
<dbReference type="PANTHER" id="PTHR23355:SF37">
    <property type="entry name" value="EXORIBONUCLEASE 2"/>
    <property type="match status" value="1"/>
</dbReference>
<name>A0A8E6B1A6_9BACT</name>
<proteinExistence type="predicted"/>
<dbReference type="Proteomes" id="UP000676194">
    <property type="component" value="Chromosome"/>
</dbReference>
<dbReference type="EMBL" id="CP074694">
    <property type="protein sequence ID" value="QVL29923.1"/>
    <property type="molecule type" value="Genomic_DNA"/>
</dbReference>
<dbReference type="GO" id="GO:0003723">
    <property type="term" value="F:RNA binding"/>
    <property type="evidence" value="ECO:0007669"/>
    <property type="project" value="InterPro"/>
</dbReference>
<evidence type="ECO:0000313" key="3">
    <source>
        <dbReference type="EMBL" id="QVL29923.1"/>
    </source>
</evidence>
<evidence type="ECO:0000259" key="1">
    <source>
        <dbReference type="SMART" id="SM00316"/>
    </source>
</evidence>
<dbReference type="SUPFAM" id="SSF50249">
    <property type="entry name" value="Nucleic acid-binding proteins"/>
    <property type="match status" value="2"/>
</dbReference>
<keyword evidence="4" id="KW-1185">Reference proteome</keyword>
<dbReference type="SMART" id="SM00316">
    <property type="entry name" value="S1"/>
    <property type="match status" value="1"/>
</dbReference>
<dbReference type="Pfam" id="PF18614">
    <property type="entry name" value="RNase_II_C_S1"/>
    <property type="match status" value="1"/>
</dbReference>
<protein>
    <submittedName>
        <fullName evidence="3">RNB domain-containing ribonuclease</fullName>
    </submittedName>
</protein>
<dbReference type="RefSeq" id="WP_213493805.1">
    <property type="nucleotide sequence ID" value="NZ_CP074694.1"/>
</dbReference>
<dbReference type="GO" id="GO:0006402">
    <property type="term" value="P:mRNA catabolic process"/>
    <property type="evidence" value="ECO:0007669"/>
    <property type="project" value="TreeGrafter"/>
</dbReference>
<dbReference type="GO" id="GO:0004540">
    <property type="term" value="F:RNA nuclease activity"/>
    <property type="evidence" value="ECO:0007669"/>
    <property type="project" value="InterPro"/>
</dbReference>
<dbReference type="InterPro" id="IPR040596">
    <property type="entry name" value="RNase_II_C_S1"/>
</dbReference>
<evidence type="ECO:0000259" key="2">
    <source>
        <dbReference type="SMART" id="SM00955"/>
    </source>
</evidence>
<dbReference type="PANTHER" id="PTHR23355">
    <property type="entry name" value="RIBONUCLEASE"/>
    <property type="match status" value="1"/>
</dbReference>
<dbReference type="GO" id="GO:0005829">
    <property type="term" value="C:cytosol"/>
    <property type="evidence" value="ECO:0007669"/>
    <property type="project" value="TreeGrafter"/>
</dbReference>
<feature type="domain" description="S1 motif" evidence="1">
    <location>
        <begin position="426"/>
        <end position="488"/>
    </location>
</feature>
<dbReference type="InterPro" id="IPR001900">
    <property type="entry name" value="RNase_II/R"/>
</dbReference>
<accession>A0A8E6B1A6</accession>
<organism evidence="3 4">
    <name type="scientific">Telmatocola sphagniphila</name>
    <dbReference type="NCBI Taxonomy" id="1123043"/>
    <lineage>
        <taxon>Bacteria</taxon>
        <taxon>Pseudomonadati</taxon>
        <taxon>Planctomycetota</taxon>
        <taxon>Planctomycetia</taxon>
        <taxon>Gemmatales</taxon>
        <taxon>Gemmataceae</taxon>
    </lineage>
</organism>
<feature type="domain" description="RNB" evidence="2">
    <location>
        <begin position="49"/>
        <end position="383"/>
    </location>
</feature>
<dbReference type="InterPro" id="IPR003029">
    <property type="entry name" value="S1_domain"/>
</dbReference>
<dbReference type="InterPro" id="IPR050180">
    <property type="entry name" value="RNR_Ribonuclease"/>
</dbReference>
<dbReference type="InterPro" id="IPR012340">
    <property type="entry name" value="NA-bd_OB-fold"/>
</dbReference>
<reference evidence="3" key="1">
    <citation type="submission" date="2021-05" db="EMBL/GenBank/DDBJ databases">
        <title>Complete genome sequence of the cellulolytic planctomycete Telmatocola sphagniphila SP2T and characterization of the first cellulase from planctomycetes.</title>
        <authorList>
            <person name="Rakitin A.L."/>
            <person name="Beletsky A.V."/>
            <person name="Naumoff D.G."/>
            <person name="Kulichevskaya I.S."/>
            <person name="Mardanov A.V."/>
            <person name="Ravin N.V."/>
            <person name="Dedysh S.N."/>
        </authorList>
    </citation>
    <scope>NUCLEOTIDE SEQUENCE</scope>
    <source>
        <strain evidence="3">SP2T</strain>
    </source>
</reference>
<dbReference type="Pfam" id="PF00773">
    <property type="entry name" value="RNB"/>
    <property type="match status" value="1"/>
</dbReference>